<dbReference type="AlphaFoldDB" id="A0A1Y5NWU0"/>
<accession>A0A1Y5NWU0</accession>
<sequence length="33" mass="3594">MDTSFPFPAAAPPGTSARLFALFTSFIAKALWY</sequence>
<evidence type="ECO:0000313" key="1">
    <source>
        <dbReference type="EMBL" id="SBS70835.1"/>
    </source>
</evidence>
<protein>
    <submittedName>
        <fullName evidence="1">Uncharacterized protein</fullName>
    </submittedName>
</protein>
<name>A0A1Y5NWU0_9MYCO</name>
<proteinExistence type="predicted"/>
<organism evidence="1">
    <name type="scientific">uncultured Mycobacterium sp</name>
    <dbReference type="NCBI Taxonomy" id="171292"/>
    <lineage>
        <taxon>Bacteria</taxon>
        <taxon>Bacillati</taxon>
        <taxon>Actinomycetota</taxon>
        <taxon>Actinomycetes</taxon>
        <taxon>Mycobacteriales</taxon>
        <taxon>Mycobacteriaceae</taxon>
        <taxon>Mycobacterium</taxon>
        <taxon>environmental samples</taxon>
    </lineage>
</organism>
<reference evidence="1" key="1">
    <citation type="submission" date="2016-03" db="EMBL/GenBank/DDBJ databases">
        <authorList>
            <person name="Ploux O."/>
        </authorList>
    </citation>
    <scope>NUCLEOTIDE SEQUENCE</scope>
    <source>
        <strain evidence="1">UC10</strain>
    </source>
</reference>
<gene>
    <name evidence="1" type="ORF">MHPYR_10341</name>
</gene>
<dbReference type="EMBL" id="FLQS01000001">
    <property type="protein sequence ID" value="SBS70835.1"/>
    <property type="molecule type" value="Genomic_DNA"/>
</dbReference>